<dbReference type="EMBL" id="MDYP01000007">
    <property type="protein sequence ID" value="OQE09132.1"/>
    <property type="molecule type" value="Genomic_DNA"/>
</dbReference>
<dbReference type="OrthoDB" id="5279542at2759"/>
<dbReference type="AlphaFoldDB" id="A0A1V6S514"/>
<keyword evidence="1" id="KW-0472">Membrane</keyword>
<name>A0A1V6S514_9EURO</name>
<protein>
    <submittedName>
        <fullName evidence="2">Uncharacterized protein</fullName>
    </submittedName>
</protein>
<reference evidence="3" key="1">
    <citation type="journal article" date="2017" name="Nat. Microbiol.">
        <title>Global analysis of biosynthetic gene clusters reveals vast potential of secondary metabolite production in Penicillium species.</title>
        <authorList>
            <person name="Nielsen J.C."/>
            <person name="Grijseels S."/>
            <person name="Prigent S."/>
            <person name="Ji B."/>
            <person name="Dainat J."/>
            <person name="Nielsen K.F."/>
            <person name="Frisvad J.C."/>
            <person name="Workman M."/>
            <person name="Nielsen J."/>
        </authorList>
    </citation>
    <scope>NUCLEOTIDE SEQUENCE [LARGE SCALE GENOMIC DNA]</scope>
    <source>
        <strain evidence="3">IBT 29486</strain>
    </source>
</reference>
<proteinExistence type="predicted"/>
<organism evidence="2 3">
    <name type="scientific">Penicillium vulpinum</name>
    <dbReference type="NCBI Taxonomy" id="29845"/>
    <lineage>
        <taxon>Eukaryota</taxon>
        <taxon>Fungi</taxon>
        <taxon>Dikarya</taxon>
        <taxon>Ascomycota</taxon>
        <taxon>Pezizomycotina</taxon>
        <taxon>Eurotiomycetes</taxon>
        <taxon>Eurotiomycetidae</taxon>
        <taxon>Eurotiales</taxon>
        <taxon>Aspergillaceae</taxon>
        <taxon>Penicillium</taxon>
    </lineage>
</organism>
<evidence type="ECO:0000313" key="3">
    <source>
        <dbReference type="Proteomes" id="UP000191518"/>
    </source>
</evidence>
<keyword evidence="1" id="KW-1133">Transmembrane helix</keyword>
<keyword evidence="1" id="KW-0812">Transmembrane</keyword>
<evidence type="ECO:0000256" key="1">
    <source>
        <dbReference type="SAM" id="Phobius"/>
    </source>
</evidence>
<evidence type="ECO:0000313" key="2">
    <source>
        <dbReference type="EMBL" id="OQE09132.1"/>
    </source>
</evidence>
<keyword evidence="3" id="KW-1185">Reference proteome</keyword>
<sequence>MSIASASETSRIGVPGVWSLTNALLIVLERPVHPGTHIALDSIFAIPLSFYGISGLIEQTNTTEYYFDGNAGHTKGIVLAAFSLMVVNSVLHLMHFVLGCYDVHRRRHALSFDYDPQKENIQYSV</sequence>
<accession>A0A1V6S514</accession>
<comment type="caution">
    <text evidence="2">The sequence shown here is derived from an EMBL/GenBank/DDBJ whole genome shotgun (WGS) entry which is preliminary data.</text>
</comment>
<feature type="transmembrane region" description="Helical" evidence="1">
    <location>
        <begin position="38"/>
        <end position="57"/>
    </location>
</feature>
<gene>
    <name evidence="2" type="ORF">PENVUL_c007G03349</name>
</gene>
<feature type="transmembrane region" description="Helical" evidence="1">
    <location>
        <begin position="77"/>
        <end position="98"/>
    </location>
</feature>
<dbReference type="Proteomes" id="UP000191518">
    <property type="component" value="Unassembled WGS sequence"/>
</dbReference>